<accession>A0ABU0PV19</accession>
<name>A0ABU0PV19_STRAH</name>
<feature type="transmembrane region" description="Helical" evidence="2">
    <location>
        <begin position="217"/>
        <end position="237"/>
    </location>
</feature>
<evidence type="ECO:0000313" key="3">
    <source>
        <dbReference type="EMBL" id="MDQ0681493.1"/>
    </source>
</evidence>
<evidence type="ECO:0000313" key="4">
    <source>
        <dbReference type="Proteomes" id="UP001243364"/>
    </source>
</evidence>
<evidence type="ECO:0000256" key="1">
    <source>
        <dbReference type="SAM" id="MobiDB-lite"/>
    </source>
</evidence>
<feature type="region of interest" description="Disordered" evidence="1">
    <location>
        <begin position="1"/>
        <end position="20"/>
    </location>
</feature>
<dbReference type="EMBL" id="JAUSYA010000001">
    <property type="protein sequence ID" value="MDQ0681493.1"/>
    <property type="molecule type" value="Genomic_DNA"/>
</dbReference>
<reference evidence="3 4" key="1">
    <citation type="submission" date="2023-07" db="EMBL/GenBank/DDBJ databases">
        <title>Comparative genomics of wheat-associated soil bacteria to identify genetic determinants of phenazine resistance.</title>
        <authorList>
            <person name="Mouncey N."/>
        </authorList>
    </citation>
    <scope>NUCLEOTIDE SEQUENCE [LARGE SCALE GENOMIC DNA]</scope>
    <source>
        <strain evidence="3 4">W4I19-2</strain>
    </source>
</reference>
<evidence type="ECO:0008006" key="5">
    <source>
        <dbReference type="Google" id="ProtNLM"/>
    </source>
</evidence>
<keyword evidence="2" id="KW-0812">Transmembrane</keyword>
<evidence type="ECO:0000256" key="2">
    <source>
        <dbReference type="SAM" id="Phobius"/>
    </source>
</evidence>
<comment type="caution">
    <text evidence="3">The sequence shown here is derived from an EMBL/GenBank/DDBJ whole genome shotgun (WGS) entry which is preliminary data.</text>
</comment>
<feature type="transmembrane region" description="Helical" evidence="2">
    <location>
        <begin position="31"/>
        <end position="53"/>
    </location>
</feature>
<feature type="compositionally biased region" description="Basic and acidic residues" evidence="1">
    <location>
        <begin position="11"/>
        <end position="20"/>
    </location>
</feature>
<protein>
    <recommendedName>
        <fullName evidence="5">Integral membrane protein</fullName>
    </recommendedName>
</protein>
<keyword evidence="2" id="KW-0472">Membrane</keyword>
<feature type="transmembrane region" description="Helical" evidence="2">
    <location>
        <begin position="287"/>
        <end position="308"/>
    </location>
</feature>
<organism evidence="3 4">
    <name type="scientific">Streptomyces achromogenes</name>
    <dbReference type="NCBI Taxonomy" id="67255"/>
    <lineage>
        <taxon>Bacteria</taxon>
        <taxon>Bacillati</taxon>
        <taxon>Actinomycetota</taxon>
        <taxon>Actinomycetes</taxon>
        <taxon>Kitasatosporales</taxon>
        <taxon>Streptomycetaceae</taxon>
        <taxon>Streptomyces</taxon>
    </lineage>
</organism>
<gene>
    <name evidence="3" type="ORF">QFZ56_000456</name>
</gene>
<sequence>MSATAGRPRRSFHERASEGRRRARAVHPVRVLRWLRAGVLAMVAATALLYLLVSAQAGEQMAAARRTEAAVEDIEQARGTAVAAEAALAKVAATRQVTLIGTGTEFANDTARVNTLVTSAAGGNAAGNRGRTQFEYVQGQLTTCLQLANTAVRDYARSGPGVLDSARLALTAPRAKDPRTGEWIPGTGGLTASLTDLKDLQNEALDAQKRSRWLNPVYVRSLLVGPTAVMLVCVLATGRVVARRFRRFVGLRLVVALAATAAVGITASRLSRRDALALHQTPLLGHWLTTTLALGLLAVAAVLAYLGYRPRLSEYRFPRP</sequence>
<feature type="transmembrane region" description="Helical" evidence="2">
    <location>
        <begin position="249"/>
        <end position="267"/>
    </location>
</feature>
<keyword evidence="2" id="KW-1133">Transmembrane helix</keyword>
<proteinExistence type="predicted"/>
<keyword evidence="4" id="KW-1185">Reference proteome</keyword>
<dbReference type="RefSeq" id="WP_307039556.1">
    <property type="nucleotide sequence ID" value="NZ_JAUSYA010000001.1"/>
</dbReference>
<dbReference type="Proteomes" id="UP001243364">
    <property type="component" value="Unassembled WGS sequence"/>
</dbReference>